<accession>A0A368KKY7</accession>
<evidence type="ECO:0000256" key="3">
    <source>
        <dbReference type="ARBA" id="ARBA00023180"/>
    </source>
</evidence>
<evidence type="ECO:0000313" key="6">
    <source>
        <dbReference type="Proteomes" id="UP000253562"/>
    </source>
</evidence>
<dbReference type="Proteomes" id="UP000253562">
    <property type="component" value="Unassembled WGS sequence"/>
</dbReference>
<keyword evidence="1" id="KW-0328">Glycosyltransferase</keyword>
<evidence type="ECO:0000256" key="2">
    <source>
        <dbReference type="ARBA" id="ARBA00022679"/>
    </source>
</evidence>
<reference evidence="5 6" key="1">
    <citation type="submission" date="2018-07" db="EMBL/GenBank/DDBJ databases">
        <title>Comparative genomes isolates from brazilian mangrove.</title>
        <authorList>
            <person name="De Araujo J.E."/>
            <person name="Taketani R.G."/>
            <person name="Silva M.C.P."/>
            <person name="Lourenco M.V."/>
            <person name="Oliveira V.M."/>
            <person name="Andreote F.D."/>
        </authorList>
    </citation>
    <scope>NUCLEOTIDE SEQUENCE [LARGE SCALE GENOMIC DNA]</scope>
    <source>
        <strain evidence="5 6">HEX PRIS-MGV</strain>
    </source>
</reference>
<dbReference type="PANTHER" id="PTHR20961">
    <property type="entry name" value="GLYCOSYLTRANSFERASE"/>
    <property type="match status" value="1"/>
</dbReference>
<evidence type="ECO:0000259" key="4">
    <source>
        <dbReference type="Pfam" id="PF04577"/>
    </source>
</evidence>
<dbReference type="InterPro" id="IPR049625">
    <property type="entry name" value="Glyco_transf_61_cat"/>
</dbReference>
<keyword evidence="3" id="KW-0325">Glycoprotein</keyword>
<dbReference type="AlphaFoldDB" id="A0A368KKY7"/>
<comment type="caution">
    <text evidence="5">The sequence shown here is derived from an EMBL/GenBank/DDBJ whole genome shotgun (WGS) entry which is preliminary data.</text>
</comment>
<sequence length="398" mass="45498">MRLKFQPVKDLRNHLLQLWWQQSGVAVPRRSQCTLYRHLSRINGVALSSVEPAIQVRYPAWSMVGLVDDLPASTEEGESWQGEMVVDYPERIVTRVSGGSLFCRQGFVLTENQQEILDLNGDGFQQVFPFAGKEVFVPRPQRVPGRLLVLTNSCAQRNYYHWTLEIMSQLRLLKEAGIEFDWVAAPDRRPFVVPSLELLGIKPAQMIRMGRYTHLQADELVMLGRDGGYPHPRGITYLRDTMRDQPWSKFESSKRLRLYIPRSSCVSRRIVEEEKLVEALSVFGFQSVRLESLSVQQQIELFQQAEMVVAPHGAGLTNLAYCRPGTAVLEVSPTSRPCRYFHGLSHINQLRFRVYFGRSVRRLGQVGTEADIEIQREALLHEVQDLLAHVEQPLACTV</sequence>
<organism evidence="5 6">
    <name type="scientific">Bremerella cremea</name>
    <dbReference type="NCBI Taxonomy" id="1031537"/>
    <lineage>
        <taxon>Bacteria</taxon>
        <taxon>Pseudomonadati</taxon>
        <taxon>Planctomycetota</taxon>
        <taxon>Planctomycetia</taxon>
        <taxon>Pirellulales</taxon>
        <taxon>Pirellulaceae</taxon>
        <taxon>Bremerella</taxon>
    </lineage>
</organism>
<evidence type="ECO:0000256" key="1">
    <source>
        <dbReference type="ARBA" id="ARBA00022676"/>
    </source>
</evidence>
<dbReference type="EMBL" id="QPEX01000045">
    <property type="protein sequence ID" value="RCS41446.1"/>
    <property type="molecule type" value="Genomic_DNA"/>
</dbReference>
<feature type="domain" description="Glycosyltransferase 61 catalytic" evidence="4">
    <location>
        <begin position="159"/>
        <end position="329"/>
    </location>
</feature>
<name>A0A368KKY7_9BACT</name>
<dbReference type="GO" id="GO:0016757">
    <property type="term" value="F:glycosyltransferase activity"/>
    <property type="evidence" value="ECO:0007669"/>
    <property type="project" value="UniProtKB-KW"/>
</dbReference>
<gene>
    <name evidence="5" type="ORF">DTL42_23095</name>
</gene>
<protein>
    <submittedName>
        <fullName evidence="5">Glycosyltransferase family 61 protein</fullName>
    </submittedName>
</protein>
<dbReference type="OrthoDB" id="182122at2"/>
<evidence type="ECO:0000313" key="5">
    <source>
        <dbReference type="EMBL" id="RCS41446.1"/>
    </source>
</evidence>
<dbReference type="InterPro" id="IPR007657">
    <property type="entry name" value="Glycosyltransferase_61"/>
</dbReference>
<dbReference type="RefSeq" id="WP_114372661.1">
    <property type="nucleotide sequence ID" value="NZ_QPEX01000045.1"/>
</dbReference>
<dbReference type="Pfam" id="PF04577">
    <property type="entry name" value="Glyco_transf_61"/>
    <property type="match status" value="1"/>
</dbReference>
<proteinExistence type="predicted"/>
<keyword evidence="2 5" id="KW-0808">Transferase</keyword>